<reference evidence="1 2" key="1">
    <citation type="submission" date="2020-07" db="EMBL/GenBank/DDBJ databases">
        <title>Roseicoccus Jingziensis gen. nov., sp. nov., isolated from coastal seawater.</title>
        <authorList>
            <person name="Feng X."/>
        </authorList>
    </citation>
    <scope>NUCLEOTIDE SEQUENCE [LARGE SCALE GENOMIC DNA]</scope>
    <source>
        <strain evidence="1 2">N1E253</strain>
    </source>
</reference>
<dbReference type="EMBL" id="JACBAZ010000023">
    <property type="protein sequence ID" value="NWK57705.1"/>
    <property type="molecule type" value="Genomic_DNA"/>
</dbReference>
<name>A0A851GRF6_9BACT</name>
<gene>
    <name evidence="1" type="ORF">HW115_18955</name>
</gene>
<protein>
    <submittedName>
        <fullName evidence="1">Uncharacterized protein</fullName>
    </submittedName>
</protein>
<sequence>MELEVIRSSTGKGVGLLHYRHTANPSWIPIRADYFIFTHDLSLIGKDVKTNGRYFTHRYATSDDGRYLLIEEMEFDGSQESIDQHNSRLIVIDAEKSIEGYVGCIKRRRIFPKSVDGERLIYAKQKFSESGVEHDFERDLSSITEWNKLG</sequence>
<evidence type="ECO:0000313" key="2">
    <source>
        <dbReference type="Proteomes" id="UP000557872"/>
    </source>
</evidence>
<organism evidence="1 2">
    <name type="scientific">Oceaniferula marina</name>
    <dbReference type="NCBI Taxonomy" id="2748318"/>
    <lineage>
        <taxon>Bacteria</taxon>
        <taxon>Pseudomonadati</taxon>
        <taxon>Verrucomicrobiota</taxon>
        <taxon>Verrucomicrobiia</taxon>
        <taxon>Verrucomicrobiales</taxon>
        <taxon>Verrucomicrobiaceae</taxon>
        <taxon>Oceaniferula</taxon>
    </lineage>
</organism>
<dbReference type="RefSeq" id="WP_178935078.1">
    <property type="nucleotide sequence ID" value="NZ_JACBAZ010000023.1"/>
</dbReference>
<proteinExistence type="predicted"/>
<evidence type="ECO:0000313" key="1">
    <source>
        <dbReference type="EMBL" id="NWK57705.1"/>
    </source>
</evidence>
<comment type="caution">
    <text evidence="1">The sequence shown here is derived from an EMBL/GenBank/DDBJ whole genome shotgun (WGS) entry which is preliminary data.</text>
</comment>
<dbReference type="AlphaFoldDB" id="A0A851GRF6"/>
<keyword evidence="2" id="KW-1185">Reference proteome</keyword>
<dbReference type="Proteomes" id="UP000557872">
    <property type="component" value="Unassembled WGS sequence"/>
</dbReference>
<accession>A0A851GRF6</accession>